<keyword evidence="1" id="KW-0812">Transmembrane</keyword>
<keyword evidence="4" id="KW-1185">Reference proteome</keyword>
<accession>A0A0D3KGY0</accession>
<feature type="chain" id="PRO_5044241841" evidence="2">
    <location>
        <begin position="16"/>
        <end position="185"/>
    </location>
</feature>
<sequence length="185" mass="19435">MTTLVLLLLSQGAQAALHQRMPQQRSRPGAEVSMQDASQPAVTARAASAALLRIGTVPFCLLPLMPLVSDDLRPICEPLLICHASVIIAFIGGLQQAAAIQHDLPPWIAVLAIGIALFGTTTTSAIATGLISTHLAFITLTVAYLLQLLIERTIPPTAKQSMLAAERQLPMIVASFSLAVGAALT</sequence>
<reference evidence="4" key="1">
    <citation type="journal article" date="2013" name="Nature">
        <title>Pan genome of the phytoplankton Emiliania underpins its global distribution.</title>
        <authorList>
            <person name="Read B.A."/>
            <person name="Kegel J."/>
            <person name="Klute M.J."/>
            <person name="Kuo A."/>
            <person name="Lefebvre S.C."/>
            <person name="Maumus F."/>
            <person name="Mayer C."/>
            <person name="Miller J."/>
            <person name="Monier A."/>
            <person name="Salamov A."/>
            <person name="Young J."/>
            <person name="Aguilar M."/>
            <person name="Claverie J.M."/>
            <person name="Frickenhaus S."/>
            <person name="Gonzalez K."/>
            <person name="Herman E.K."/>
            <person name="Lin Y.C."/>
            <person name="Napier J."/>
            <person name="Ogata H."/>
            <person name="Sarno A.F."/>
            <person name="Shmutz J."/>
            <person name="Schroeder D."/>
            <person name="de Vargas C."/>
            <person name="Verret F."/>
            <person name="von Dassow P."/>
            <person name="Valentin K."/>
            <person name="Van de Peer Y."/>
            <person name="Wheeler G."/>
            <person name="Dacks J.B."/>
            <person name="Delwiche C.F."/>
            <person name="Dyhrman S.T."/>
            <person name="Glockner G."/>
            <person name="John U."/>
            <person name="Richards T."/>
            <person name="Worden A.Z."/>
            <person name="Zhang X."/>
            <person name="Grigoriev I.V."/>
            <person name="Allen A.E."/>
            <person name="Bidle K."/>
            <person name="Borodovsky M."/>
            <person name="Bowler C."/>
            <person name="Brownlee C."/>
            <person name="Cock J.M."/>
            <person name="Elias M."/>
            <person name="Gladyshev V.N."/>
            <person name="Groth M."/>
            <person name="Guda C."/>
            <person name="Hadaegh A."/>
            <person name="Iglesias-Rodriguez M.D."/>
            <person name="Jenkins J."/>
            <person name="Jones B.M."/>
            <person name="Lawson T."/>
            <person name="Leese F."/>
            <person name="Lindquist E."/>
            <person name="Lobanov A."/>
            <person name="Lomsadze A."/>
            <person name="Malik S.B."/>
            <person name="Marsh M.E."/>
            <person name="Mackinder L."/>
            <person name="Mock T."/>
            <person name="Mueller-Roeber B."/>
            <person name="Pagarete A."/>
            <person name="Parker M."/>
            <person name="Probert I."/>
            <person name="Quesneville H."/>
            <person name="Raines C."/>
            <person name="Rensing S.A."/>
            <person name="Riano-Pachon D.M."/>
            <person name="Richier S."/>
            <person name="Rokitta S."/>
            <person name="Shiraiwa Y."/>
            <person name="Soanes D.M."/>
            <person name="van der Giezen M."/>
            <person name="Wahlund T.M."/>
            <person name="Williams B."/>
            <person name="Wilson W."/>
            <person name="Wolfe G."/>
            <person name="Wurch L.L."/>
        </authorList>
    </citation>
    <scope>NUCLEOTIDE SEQUENCE</scope>
</reference>
<dbReference type="HOGENOM" id="CLU_1463866_0_0_1"/>
<dbReference type="Proteomes" id="UP000013827">
    <property type="component" value="Unassembled WGS sequence"/>
</dbReference>
<keyword evidence="1" id="KW-1133">Transmembrane helix</keyword>
<name>A0A0D3KGY0_EMIH1</name>
<evidence type="ECO:0000313" key="4">
    <source>
        <dbReference type="Proteomes" id="UP000013827"/>
    </source>
</evidence>
<dbReference type="PaxDb" id="2903-EOD35015"/>
<dbReference type="AlphaFoldDB" id="A0A0D3KGY0"/>
<dbReference type="RefSeq" id="XP_005787444.1">
    <property type="nucleotide sequence ID" value="XM_005787387.1"/>
</dbReference>
<dbReference type="KEGG" id="ehx:EMIHUDRAFT_228060"/>
<evidence type="ECO:0000256" key="1">
    <source>
        <dbReference type="SAM" id="Phobius"/>
    </source>
</evidence>
<feature type="transmembrane region" description="Helical" evidence="1">
    <location>
        <begin position="126"/>
        <end position="146"/>
    </location>
</feature>
<organism evidence="3 4">
    <name type="scientific">Emiliania huxleyi (strain CCMP1516)</name>
    <dbReference type="NCBI Taxonomy" id="280463"/>
    <lineage>
        <taxon>Eukaryota</taxon>
        <taxon>Haptista</taxon>
        <taxon>Haptophyta</taxon>
        <taxon>Prymnesiophyceae</taxon>
        <taxon>Isochrysidales</taxon>
        <taxon>Noelaerhabdaceae</taxon>
        <taxon>Emiliania</taxon>
    </lineage>
</organism>
<feature type="signal peptide" evidence="2">
    <location>
        <begin position="1"/>
        <end position="15"/>
    </location>
</feature>
<evidence type="ECO:0000313" key="3">
    <source>
        <dbReference type="EnsemblProtists" id="EOD35015"/>
    </source>
</evidence>
<keyword evidence="2" id="KW-0732">Signal</keyword>
<feature type="transmembrane region" description="Helical" evidence="1">
    <location>
        <begin position="72"/>
        <end position="92"/>
    </location>
</feature>
<evidence type="ECO:0000256" key="2">
    <source>
        <dbReference type="SAM" id="SignalP"/>
    </source>
</evidence>
<dbReference type="GeneID" id="17280285"/>
<proteinExistence type="predicted"/>
<dbReference type="EnsemblProtists" id="EOD35015">
    <property type="protein sequence ID" value="EOD35015"/>
    <property type="gene ID" value="EMIHUDRAFT_228060"/>
</dbReference>
<feature type="transmembrane region" description="Helical" evidence="1">
    <location>
        <begin position="104"/>
        <end position="120"/>
    </location>
</feature>
<protein>
    <submittedName>
        <fullName evidence="3">Uncharacterized protein</fullName>
    </submittedName>
</protein>
<reference evidence="3" key="2">
    <citation type="submission" date="2024-10" db="UniProtKB">
        <authorList>
            <consortium name="EnsemblProtists"/>
        </authorList>
    </citation>
    <scope>IDENTIFICATION</scope>
</reference>
<keyword evidence="1" id="KW-0472">Membrane</keyword>